<protein>
    <submittedName>
        <fullName evidence="4">Alpha/beta hydrolase</fullName>
    </submittedName>
</protein>
<feature type="domain" description="Alpha/beta hydrolase fold-5" evidence="3">
    <location>
        <begin position="101"/>
        <end position="258"/>
    </location>
</feature>
<dbReference type="GO" id="GO:0016787">
    <property type="term" value="F:hydrolase activity"/>
    <property type="evidence" value="ECO:0007669"/>
    <property type="project" value="UniProtKB-KW"/>
</dbReference>
<keyword evidence="4" id="KW-0378">Hydrolase</keyword>
<evidence type="ECO:0000256" key="1">
    <source>
        <dbReference type="SAM" id="MobiDB-lite"/>
    </source>
</evidence>
<evidence type="ECO:0000313" key="5">
    <source>
        <dbReference type="Proteomes" id="UP001235133"/>
    </source>
</evidence>
<dbReference type="InterPro" id="IPR029058">
    <property type="entry name" value="AB_hydrolase_fold"/>
</dbReference>
<proteinExistence type="predicted"/>
<organism evidence="4 5">
    <name type="scientific">Microbacterium psychrotolerans</name>
    <dbReference type="NCBI Taxonomy" id="3068321"/>
    <lineage>
        <taxon>Bacteria</taxon>
        <taxon>Bacillati</taxon>
        <taxon>Actinomycetota</taxon>
        <taxon>Actinomycetes</taxon>
        <taxon>Micrococcales</taxon>
        <taxon>Microbacteriaceae</taxon>
        <taxon>Microbacterium</taxon>
    </lineage>
</organism>
<comment type="caution">
    <text evidence="4">The sequence shown here is derived from an EMBL/GenBank/DDBJ whole genome shotgun (WGS) entry which is preliminary data.</text>
</comment>
<dbReference type="Proteomes" id="UP001235133">
    <property type="component" value="Unassembled WGS sequence"/>
</dbReference>
<keyword evidence="2" id="KW-0472">Membrane</keyword>
<gene>
    <name evidence="4" type="ORF">Q9R08_12040</name>
</gene>
<dbReference type="RefSeq" id="WP_308868262.1">
    <property type="nucleotide sequence ID" value="NZ_JAVFWO010000003.1"/>
</dbReference>
<feature type="transmembrane region" description="Helical" evidence="2">
    <location>
        <begin position="35"/>
        <end position="57"/>
    </location>
</feature>
<dbReference type="EMBL" id="JAVFWO010000003">
    <property type="protein sequence ID" value="MDQ7878710.1"/>
    <property type="molecule type" value="Genomic_DNA"/>
</dbReference>
<dbReference type="Gene3D" id="3.40.50.1820">
    <property type="entry name" value="alpha/beta hydrolase"/>
    <property type="match status" value="1"/>
</dbReference>
<keyword evidence="2" id="KW-1133">Transmembrane helix</keyword>
<dbReference type="InterPro" id="IPR029059">
    <property type="entry name" value="AB_hydrolase_5"/>
</dbReference>
<dbReference type="Pfam" id="PF12695">
    <property type="entry name" value="Abhydrolase_5"/>
    <property type="match status" value="1"/>
</dbReference>
<evidence type="ECO:0000313" key="4">
    <source>
        <dbReference type="EMBL" id="MDQ7878710.1"/>
    </source>
</evidence>
<evidence type="ECO:0000256" key="2">
    <source>
        <dbReference type="SAM" id="Phobius"/>
    </source>
</evidence>
<reference evidence="4 5" key="1">
    <citation type="submission" date="2023-08" db="EMBL/GenBank/DDBJ databases">
        <title>Microbacterium psychrotolerans sp. nov., a psychrotolerant bacterium isolated from soil in Heilongjiang Province, China.</title>
        <authorList>
            <person name="An P."/>
            <person name="Zhao D."/>
            <person name="Xiang H."/>
        </authorList>
    </citation>
    <scope>NUCLEOTIDE SEQUENCE [LARGE SCALE GENOMIC DNA]</scope>
    <source>
        <strain evidence="4 5">QXD-8</strain>
    </source>
</reference>
<feature type="region of interest" description="Disordered" evidence="1">
    <location>
        <begin position="1"/>
        <end position="26"/>
    </location>
</feature>
<keyword evidence="5" id="KW-1185">Reference proteome</keyword>
<evidence type="ECO:0000259" key="3">
    <source>
        <dbReference type="Pfam" id="PF12695"/>
    </source>
</evidence>
<feature type="region of interest" description="Disordered" evidence="1">
    <location>
        <begin position="236"/>
        <end position="259"/>
    </location>
</feature>
<name>A0ABU0Z2A0_9MICO</name>
<dbReference type="SUPFAM" id="SSF53474">
    <property type="entry name" value="alpha/beta-Hydrolases"/>
    <property type="match status" value="1"/>
</dbReference>
<keyword evidence="2" id="KW-0812">Transmembrane</keyword>
<accession>A0ABU0Z2A0</accession>
<sequence length="276" mass="28537">MTPNAPSAEPSRDAERGAAAIASPTPKPRPRGLRVLWWILGSLVAVIVLGVVGILIWSQVGVMAAEPEPLAEVRSNTAIEITDTDAGIVLSPAGESADVGLVYVPGAKVDPWAYANKLSGLVAEDGVTVVITKPWLNLAFFDLRPLSSFTDLAPGIDTWLAGGHSLGGVRACQLATDADGLALFGSYCANDLSTSGLPVISLSGSEDGLSTPEKIADARPLLPADAEMHEIEGASHASFGDYGPQPGDGTPTISDDDMRDQLTDLVGPFALTTAGR</sequence>